<proteinExistence type="predicted"/>
<evidence type="ECO:0000313" key="1">
    <source>
        <dbReference type="EMBL" id="SCB68821.1"/>
    </source>
</evidence>
<evidence type="ECO:0000313" key="2">
    <source>
        <dbReference type="Proteomes" id="UP000195696"/>
    </source>
</evidence>
<dbReference type="EMBL" id="FMAK01000034">
    <property type="protein sequence ID" value="SCB68821.1"/>
    <property type="molecule type" value="Genomic_DNA"/>
</dbReference>
<sequence>MDVVITKIGFLGEYATPEI</sequence>
<accession>A0A1G4EQ54</accession>
<protein>
    <submittedName>
        <fullName evidence="1">Uncharacterized protein</fullName>
    </submittedName>
</protein>
<name>A0A1G4EQ54_BACMY</name>
<reference evidence="1 2" key="1">
    <citation type="submission" date="2016-08" db="EMBL/GenBank/DDBJ databases">
        <authorList>
            <person name="Seilhamer J.J."/>
        </authorList>
    </citation>
    <scope>NUCLEOTIDE SEQUENCE [LARGE SCALE GENOMIC DNA]</scope>
    <source>
        <strain evidence="1 2">SDA_GO95</strain>
    </source>
</reference>
<dbReference type="AlphaFoldDB" id="A0A1G4EQ54"/>
<organism evidence="1 2">
    <name type="scientific">Bacillus mycoides</name>
    <dbReference type="NCBI Taxonomy" id="1405"/>
    <lineage>
        <taxon>Bacteria</taxon>
        <taxon>Bacillati</taxon>
        <taxon>Bacillota</taxon>
        <taxon>Bacilli</taxon>
        <taxon>Bacillales</taxon>
        <taxon>Bacillaceae</taxon>
        <taxon>Bacillus</taxon>
        <taxon>Bacillus cereus group</taxon>
    </lineage>
</organism>
<dbReference type="Proteomes" id="UP000195696">
    <property type="component" value="Unassembled WGS sequence"/>
</dbReference>
<gene>
    <name evidence="1" type="ORF">BWGO95_02968</name>
</gene>